<comment type="caution">
    <text evidence="2">The sequence shown here is derived from an EMBL/GenBank/DDBJ whole genome shotgun (WGS) entry which is preliminary data.</text>
</comment>
<accession>A0A7K0BZB6</accession>
<proteinExistence type="predicted"/>
<evidence type="ECO:0000313" key="3">
    <source>
        <dbReference type="Proteomes" id="UP000487268"/>
    </source>
</evidence>
<dbReference type="AlphaFoldDB" id="A0A7K0BZB6"/>
<protein>
    <recommendedName>
        <fullName evidence="1">GIY-YIG catalytic domain-containing protein</fullName>
    </recommendedName>
</protein>
<dbReference type="Proteomes" id="UP000487268">
    <property type="component" value="Unassembled WGS sequence"/>
</dbReference>
<evidence type="ECO:0000259" key="1">
    <source>
        <dbReference type="Pfam" id="PF20815"/>
    </source>
</evidence>
<sequence>MTFGKSGESQLTSWMADHARVCWIEHPEPWAFESELIACLDLPLNLDQNKHNTFHHQLTSLRSQARQRTRELRVTS</sequence>
<gene>
    <name evidence="2" type="ORF">ACRB68_46140</name>
</gene>
<dbReference type="InterPro" id="IPR049311">
    <property type="entry name" value="GIY_YIG_cat"/>
</dbReference>
<dbReference type="EMBL" id="WEGH01000003">
    <property type="protein sequence ID" value="MQY06523.1"/>
    <property type="molecule type" value="Genomic_DNA"/>
</dbReference>
<dbReference type="Pfam" id="PF20815">
    <property type="entry name" value="GIY_YIG_2"/>
    <property type="match status" value="1"/>
</dbReference>
<reference evidence="2 3" key="1">
    <citation type="submission" date="2019-10" db="EMBL/GenBank/DDBJ databases">
        <title>Actinomadura rubteroloni sp. nov. and Actinomadura macrotermitis sp. nov., isolated from the gut of fungus growing-termite Macrotermes natalensis.</title>
        <authorList>
            <person name="Benndorf R."/>
            <person name="Martin K."/>
            <person name="Kuefner M."/>
            <person name="De Beer W."/>
            <person name="Kaster A.-K."/>
            <person name="Vollmers J."/>
            <person name="Poulsen M."/>
            <person name="Beemelmanns C."/>
        </authorList>
    </citation>
    <scope>NUCLEOTIDE SEQUENCE [LARGE SCALE GENOMIC DNA]</scope>
    <source>
        <strain evidence="2 3">RB68</strain>
    </source>
</reference>
<name>A0A7K0BZB6_9ACTN</name>
<feature type="domain" description="GIY-YIG catalytic" evidence="1">
    <location>
        <begin position="1"/>
        <end position="63"/>
    </location>
</feature>
<organism evidence="2 3">
    <name type="scientific">Actinomadura macrotermitis</name>
    <dbReference type="NCBI Taxonomy" id="2585200"/>
    <lineage>
        <taxon>Bacteria</taxon>
        <taxon>Bacillati</taxon>
        <taxon>Actinomycetota</taxon>
        <taxon>Actinomycetes</taxon>
        <taxon>Streptosporangiales</taxon>
        <taxon>Thermomonosporaceae</taxon>
        <taxon>Actinomadura</taxon>
    </lineage>
</organism>
<keyword evidence="3" id="KW-1185">Reference proteome</keyword>
<evidence type="ECO:0000313" key="2">
    <source>
        <dbReference type="EMBL" id="MQY06523.1"/>
    </source>
</evidence>